<evidence type="ECO:0000259" key="7">
    <source>
        <dbReference type="Pfam" id="PF02668"/>
    </source>
</evidence>
<dbReference type="PANTHER" id="PTHR10696">
    <property type="entry name" value="GAMMA-BUTYROBETAINE HYDROXYLASE-RELATED"/>
    <property type="match status" value="1"/>
</dbReference>
<dbReference type="eggNOG" id="KOG3888">
    <property type="taxonomic scope" value="Eukaryota"/>
</dbReference>
<dbReference type="InterPro" id="IPR038492">
    <property type="entry name" value="GBBH-like_N_sf"/>
</dbReference>
<keyword evidence="9" id="KW-1185">Reference proteome</keyword>
<dbReference type="HOGENOM" id="CLU_021859_0_1_1"/>
<keyword evidence="5" id="KW-0560">Oxidoreductase</keyword>
<dbReference type="Proteomes" id="UP000002037">
    <property type="component" value="Unassembled WGS sequence"/>
</dbReference>
<evidence type="ECO:0000256" key="5">
    <source>
        <dbReference type="ARBA" id="ARBA00023002"/>
    </source>
</evidence>
<dbReference type="GO" id="GO:0045329">
    <property type="term" value="P:carnitine biosynthetic process"/>
    <property type="evidence" value="ECO:0007669"/>
    <property type="project" value="TreeGrafter"/>
</dbReference>
<dbReference type="Pfam" id="PF02668">
    <property type="entry name" value="TauD"/>
    <property type="match status" value="1"/>
</dbReference>
<dbReference type="KEGG" id="ctp:CTRG_04972"/>
<name>C5MFX9_CANTT</name>
<reference evidence="8 9" key="1">
    <citation type="journal article" date="2009" name="Nature">
        <title>Evolution of pathogenicity and sexual reproduction in eight Candida genomes.</title>
        <authorList>
            <person name="Butler G."/>
            <person name="Rasmussen M.D."/>
            <person name="Lin M.F."/>
            <person name="Santos M.A."/>
            <person name="Sakthikumar S."/>
            <person name="Munro C.A."/>
            <person name="Rheinbay E."/>
            <person name="Grabherr M."/>
            <person name="Forche A."/>
            <person name="Reedy J.L."/>
            <person name="Agrafioti I."/>
            <person name="Arnaud M.B."/>
            <person name="Bates S."/>
            <person name="Brown A.J."/>
            <person name="Brunke S."/>
            <person name="Costanzo M.C."/>
            <person name="Fitzpatrick D.A."/>
            <person name="de Groot P.W."/>
            <person name="Harris D."/>
            <person name="Hoyer L.L."/>
            <person name="Hube B."/>
            <person name="Klis F.M."/>
            <person name="Kodira C."/>
            <person name="Lennard N."/>
            <person name="Logue M.E."/>
            <person name="Martin R."/>
            <person name="Neiman A.M."/>
            <person name="Nikolaou E."/>
            <person name="Quail M.A."/>
            <person name="Quinn J."/>
            <person name="Santos M.C."/>
            <person name="Schmitzberger F.F."/>
            <person name="Sherlock G."/>
            <person name="Shah P."/>
            <person name="Silverstein K.A."/>
            <person name="Skrzypek M.S."/>
            <person name="Soll D."/>
            <person name="Staggs R."/>
            <person name="Stansfield I."/>
            <person name="Stumpf M.P."/>
            <person name="Sudbery P.E."/>
            <person name="Srikantha T."/>
            <person name="Zeng Q."/>
            <person name="Berman J."/>
            <person name="Berriman M."/>
            <person name="Heitman J."/>
            <person name="Gow N.A."/>
            <person name="Lorenz M.C."/>
            <person name="Birren B.W."/>
            <person name="Kellis M."/>
            <person name="Cuomo C.A."/>
        </authorList>
    </citation>
    <scope>NUCLEOTIDE SEQUENCE [LARGE SCALE GENOMIC DNA]</scope>
    <source>
        <strain evidence="9">ATCC MYA-3404 / T1</strain>
    </source>
</reference>
<evidence type="ECO:0000256" key="1">
    <source>
        <dbReference type="ARBA" id="ARBA00001954"/>
    </source>
</evidence>
<dbReference type="Gene3D" id="3.30.2020.30">
    <property type="match status" value="1"/>
</dbReference>
<dbReference type="GO" id="GO:0046872">
    <property type="term" value="F:metal ion binding"/>
    <property type="evidence" value="ECO:0007669"/>
    <property type="project" value="UniProtKB-KW"/>
</dbReference>
<proteinExistence type="inferred from homology"/>
<dbReference type="OrthoDB" id="406634at2759"/>
<dbReference type="AlphaFoldDB" id="C5MFX9"/>
<dbReference type="InterPro" id="IPR003819">
    <property type="entry name" value="TauD/TfdA-like"/>
</dbReference>
<comment type="cofactor">
    <cofactor evidence="1">
        <name>Fe(2+)</name>
        <dbReference type="ChEBI" id="CHEBI:29033"/>
    </cofactor>
</comment>
<comment type="similarity">
    <text evidence="2">Belongs to the gamma-BBH/TMLD family.</text>
</comment>
<keyword evidence="4" id="KW-0223">Dioxygenase</keyword>
<dbReference type="EMBL" id="GG692401">
    <property type="protein sequence ID" value="EER31242.1"/>
    <property type="molecule type" value="Genomic_DNA"/>
</dbReference>
<evidence type="ECO:0000256" key="6">
    <source>
        <dbReference type="ARBA" id="ARBA00023004"/>
    </source>
</evidence>
<organism evidence="8 9">
    <name type="scientific">Candida tropicalis (strain ATCC MYA-3404 / T1)</name>
    <name type="common">Yeast</name>
    <dbReference type="NCBI Taxonomy" id="294747"/>
    <lineage>
        <taxon>Eukaryota</taxon>
        <taxon>Fungi</taxon>
        <taxon>Dikarya</taxon>
        <taxon>Ascomycota</taxon>
        <taxon>Saccharomycotina</taxon>
        <taxon>Pichiomycetes</taxon>
        <taxon>Debaryomycetaceae</taxon>
        <taxon>Candida/Lodderomyces clade</taxon>
        <taxon>Candida</taxon>
    </lineage>
</organism>
<dbReference type="InterPro" id="IPR050411">
    <property type="entry name" value="AlphaKG_dependent_hydroxylases"/>
</dbReference>
<dbReference type="GeneID" id="8299046"/>
<dbReference type="SUPFAM" id="SSF51197">
    <property type="entry name" value="Clavaminate synthase-like"/>
    <property type="match status" value="1"/>
</dbReference>
<dbReference type="STRING" id="294747.C5MFX9"/>
<evidence type="ECO:0000256" key="4">
    <source>
        <dbReference type="ARBA" id="ARBA00022964"/>
    </source>
</evidence>
<dbReference type="VEuPathDB" id="FungiDB:CTRG_04972"/>
<keyword evidence="6" id="KW-0408">Iron</keyword>
<evidence type="ECO:0000313" key="9">
    <source>
        <dbReference type="Proteomes" id="UP000002037"/>
    </source>
</evidence>
<keyword evidence="3" id="KW-0479">Metal-binding</keyword>
<protein>
    <recommendedName>
        <fullName evidence="7">TauD/TfdA-like domain-containing protein</fullName>
    </recommendedName>
</protein>
<evidence type="ECO:0000313" key="8">
    <source>
        <dbReference type="EMBL" id="EER31242.1"/>
    </source>
</evidence>
<dbReference type="GO" id="GO:0005739">
    <property type="term" value="C:mitochondrion"/>
    <property type="evidence" value="ECO:0007669"/>
    <property type="project" value="TreeGrafter"/>
</dbReference>
<accession>C5MFX9</accession>
<gene>
    <name evidence="8" type="ORF">CTRG_04972</name>
</gene>
<dbReference type="InterPro" id="IPR042098">
    <property type="entry name" value="TauD-like_sf"/>
</dbReference>
<evidence type="ECO:0000256" key="3">
    <source>
        <dbReference type="ARBA" id="ARBA00022723"/>
    </source>
</evidence>
<feature type="domain" description="TauD/TfdA-like" evidence="7">
    <location>
        <begin position="160"/>
        <end position="422"/>
    </location>
</feature>
<sequence length="444" mass="51811">MFEPFFFCLFTHINNNYYMLRRFPFRHFQRCQSSLTVLNFNNKEITVSINEKPVTFNNVFLRDSSRSPDSVDPISSQKLFTTAEGATNLSINGPPSVENSKEPSLKVQWNNDGKIIDSSYPVSFLERYSTPSGRRIEKFFDEDRKLWDKNELESNLPSLQIDYKDILNKEESFFQALYNLNRYGLTFVNNIPQPELTNMTEENSYQWPVFQIASKFGYIKKTFYGTLFDVKNQKEKAVNIAYTNTFLPLHMDLLYYESPPGLQLLHAIQNSTLGGENIFCDSFLAAEHVRQVDPDAYTALTKIPITYHYDNNNEYYYYKRPLIIEDAEIGAGFPKISAINYAPPFQGPLEHGIEKSDPNYSMFDDFIRGMKLFETYINEPENHFEIKMKEGSCVIFENRRALHSRNEFSDSNNGDRWLMGTYVDGDSFRSKLRVGYRKFLINKN</sequence>
<dbReference type="CDD" id="cd00250">
    <property type="entry name" value="CAS_like"/>
    <property type="match status" value="1"/>
</dbReference>
<dbReference type="RefSeq" id="XP_002550674.1">
    <property type="nucleotide sequence ID" value="XM_002550628.1"/>
</dbReference>
<evidence type="ECO:0000256" key="2">
    <source>
        <dbReference type="ARBA" id="ARBA00008654"/>
    </source>
</evidence>
<dbReference type="GO" id="GO:0051213">
    <property type="term" value="F:dioxygenase activity"/>
    <property type="evidence" value="ECO:0007669"/>
    <property type="project" value="UniProtKB-KW"/>
</dbReference>
<dbReference type="PANTHER" id="PTHR10696:SF25">
    <property type="entry name" value="OXIDOREDUCTASE AIM17-RELATED"/>
    <property type="match status" value="1"/>
</dbReference>
<dbReference type="Gene3D" id="3.60.130.10">
    <property type="entry name" value="Clavaminate synthase-like"/>
    <property type="match status" value="1"/>
</dbReference>